<gene>
    <name evidence="1" type="ORF">QAD02_017295</name>
</gene>
<evidence type="ECO:0000313" key="1">
    <source>
        <dbReference type="EMBL" id="KAJ8681503.1"/>
    </source>
</evidence>
<protein>
    <submittedName>
        <fullName evidence="1">Uncharacterized protein</fullName>
    </submittedName>
</protein>
<proteinExistence type="predicted"/>
<evidence type="ECO:0000313" key="2">
    <source>
        <dbReference type="Proteomes" id="UP001239111"/>
    </source>
</evidence>
<comment type="caution">
    <text evidence="1">The sequence shown here is derived from an EMBL/GenBank/DDBJ whole genome shotgun (WGS) entry which is preliminary data.</text>
</comment>
<reference evidence="1" key="1">
    <citation type="submission" date="2023-04" db="EMBL/GenBank/DDBJ databases">
        <title>A chromosome-level genome assembly of the parasitoid wasp Eretmocerus hayati.</title>
        <authorList>
            <person name="Zhong Y."/>
            <person name="Liu S."/>
            <person name="Liu Y."/>
        </authorList>
    </citation>
    <scope>NUCLEOTIDE SEQUENCE</scope>
    <source>
        <strain evidence="1">ZJU_SS_LIU_2023</strain>
    </source>
</reference>
<accession>A0ACC2PDG4</accession>
<keyword evidence="2" id="KW-1185">Reference proteome</keyword>
<sequence>MGAGSHLSGFARANEWKWPGGTMLNSHHDLGAFGGSDDGGCAAAVPRVASAERVLTAAMLNVDSRHHFDIGADPCSHTVQAKWVSCDRPPSVPICLATCRAVPPHSASSD</sequence>
<organism evidence="1 2">
    <name type="scientific">Eretmocerus hayati</name>
    <dbReference type="NCBI Taxonomy" id="131215"/>
    <lineage>
        <taxon>Eukaryota</taxon>
        <taxon>Metazoa</taxon>
        <taxon>Ecdysozoa</taxon>
        <taxon>Arthropoda</taxon>
        <taxon>Hexapoda</taxon>
        <taxon>Insecta</taxon>
        <taxon>Pterygota</taxon>
        <taxon>Neoptera</taxon>
        <taxon>Endopterygota</taxon>
        <taxon>Hymenoptera</taxon>
        <taxon>Apocrita</taxon>
        <taxon>Proctotrupomorpha</taxon>
        <taxon>Chalcidoidea</taxon>
        <taxon>Aphelinidae</taxon>
        <taxon>Aphelininae</taxon>
        <taxon>Eretmocerus</taxon>
    </lineage>
</organism>
<dbReference type="Proteomes" id="UP001239111">
    <property type="component" value="Chromosome 1"/>
</dbReference>
<name>A0ACC2PDG4_9HYME</name>
<dbReference type="EMBL" id="CM056741">
    <property type="protein sequence ID" value="KAJ8681503.1"/>
    <property type="molecule type" value="Genomic_DNA"/>
</dbReference>